<reference evidence="1 2" key="1">
    <citation type="journal article" date="2014" name="PLoS Genet.">
        <title>The Genome of Spironucleus salmonicida Highlights a Fish Pathogen Adapted to Fluctuating Environments.</title>
        <authorList>
            <person name="Xu F."/>
            <person name="Jerlstrom-Hultqvist J."/>
            <person name="Einarsson E."/>
            <person name="Astvaldsson A."/>
            <person name="Svard S.G."/>
            <person name="Andersson J.O."/>
        </authorList>
    </citation>
    <scope>NUCLEOTIDE SEQUENCE [LARGE SCALE GENOMIC DNA]</scope>
    <source>
        <strain evidence="1 2">ATCC 50377</strain>
    </source>
</reference>
<organism evidence="1 2">
    <name type="scientific">Spironucleus salmonicida</name>
    <dbReference type="NCBI Taxonomy" id="348837"/>
    <lineage>
        <taxon>Eukaryota</taxon>
        <taxon>Metamonada</taxon>
        <taxon>Diplomonadida</taxon>
        <taxon>Hexamitidae</taxon>
        <taxon>Hexamitinae</taxon>
        <taxon>Spironucleus</taxon>
    </lineage>
</organism>
<evidence type="ECO:0000313" key="2">
    <source>
        <dbReference type="Proteomes" id="UP000018208"/>
    </source>
</evidence>
<dbReference type="EMBL" id="AUWU02000002">
    <property type="protein sequence ID" value="KAH0575880.1"/>
    <property type="molecule type" value="Genomic_DNA"/>
</dbReference>
<dbReference type="GeneID" id="94295432"/>
<comment type="caution">
    <text evidence="1">The sequence shown here is derived from an EMBL/GenBank/DDBJ whole genome shotgun (WGS) entry which is preliminary data.</text>
</comment>
<sequence>MVRSKSILNTYELFFRCRMQHMLFILSRRNKKATSLLLSTLVASAILTVLQIWCTGKTLQGATSNLQFGIITQICQLYRCVVLLKFQKTIQQLNVLQHLQSSKQCNITQLSARAAISRCRKPMRVQLKTIFLLADYDSSCSTNKIDAPYYQQQSQL</sequence>
<evidence type="ECO:0000313" key="1">
    <source>
        <dbReference type="EMBL" id="KAH0575880.1"/>
    </source>
</evidence>
<protein>
    <submittedName>
        <fullName evidence="1">Uncharacterized protein</fullName>
    </submittedName>
</protein>
<dbReference type="Proteomes" id="UP000018208">
    <property type="component" value="Unassembled WGS sequence"/>
</dbReference>
<accession>A0A9P8LX69</accession>
<dbReference type="RefSeq" id="XP_067766653.1">
    <property type="nucleotide sequence ID" value="XM_067905336.1"/>
</dbReference>
<proteinExistence type="predicted"/>
<dbReference type="KEGG" id="ssao:94295432"/>
<gene>
    <name evidence="1" type="ORF">SS50377_21409</name>
</gene>
<keyword evidence="2" id="KW-1185">Reference proteome</keyword>
<name>A0A9P8LX69_9EUKA</name>
<dbReference type="AlphaFoldDB" id="A0A9P8LX69"/>